<sequence>MAFQGVPSLSSSAGARVNANSTILGMSTNNVEKEQQCVLHWFQGWSPYQKQEFLKFLLDRAIPQNVDTLFDAMHSLNVCDGPPSIFQCQLKLMGDWFTEWTDKERNILMTWLAGRDPAFVDKFNEEMAKAGQMVQG</sequence>
<reference evidence="1 2" key="1">
    <citation type="submission" date="2024-02" db="EMBL/GenBank/DDBJ databases">
        <title>Chromosome-scale genome assembly of the rough periwinkle Littorina saxatilis.</title>
        <authorList>
            <person name="De Jode A."/>
            <person name="Faria R."/>
            <person name="Formenti G."/>
            <person name="Sims Y."/>
            <person name="Smith T.P."/>
            <person name="Tracey A."/>
            <person name="Wood J.M.D."/>
            <person name="Zagrodzka Z.B."/>
            <person name="Johannesson K."/>
            <person name="Butlin R.K."/>
            <person name="Leder E.H."/>
        </authorList>
    </citation>
    <scope>NUCLEOTIDE SEQUENCE [LARGE SCALE GENOMIC DNA]</scope>
    <source>
        <strain evidence="1">Snail1</strain>
        <tissue evidence="1">Muscle</tissue>
    </source>
</reference>
<dbReference type="InterPro" id="IPR028019">
    <property type="entry name" value="DUF4508"/>
</dbReference>
<comment type="caution">
    <text evidence="1">The sequence shown here is derived from an EMBL/GenBank/DDBJ whole genome shotgun (WGS) entry which is preliminary data.</text>
</comment>
<keyword evidence="2" id="KW-1185">Reference proteome</keyword>
<gene>
    <name evidence="1" type="ORF">V1264_019358</name>
</gene>
<evidence type="ECO:0000313" key="2">
    <source>
        <dbReference type="Proteomes" id="UP001374579"/>
    </source>
</evidence>
<proteinExistence type="predicted"/>
<dbReference type="Proteomes" id="UP001374579">
    <property type="component" value="Unassembled WGS sequence"/>
</dbReference>
<dbReference type="AlphaFoldDB" id="A0AAN9BK42"/>
<name>A0AAN9BK42_9CAEN</name>
<evidence type="ECO:0000313" key="1">
    <source>
        <dbReference type="EMBL" id="KAK7104680.1"/>
    </source>
</evidence>
<dbReference type="PANTHER" id="PTHR16260:SF3">
    <property type="entry name" value="CHROMOSOME 14 OPEN READING FRAME 119-LIKE-RELATED"/>
    <property type="match status" value="1"/>
</dbReference>
<organism evidence="1 2">
    <name type="scientific">Littorina saxatilis</name>
    <dbReference type="NCBI Taxonomy" id="31220"/>
    <lineage>
        <taxon>Eukaryota</taxon>
        <taxon>Metazoa</taxon>
        <taxon>Spiralia</taxon>
        <taxon>Lophotrochozoa</taxon>
        <taxon>Mollusca</taxon>
        <taxon>Gastropoda</taxon>
        <taxon>Caenogastropoda</taxon>
        <taxon>Littorinimorpha</taxon>
        <taxon>Littorinoidea</taxon>
        <taxon>Littorinidae</taxon>
        <taxon>Littorina</taxon>
    </lineage>
</organism>
<accession>A0AAN9BK42</accession>
<dbReference type="EMBL" id="JBAMIC010000008">
    <property type="protein sequence ID" value="KAK7104680.1"/>
    <property type="molecule type" value="Genomic_DNA"/>
</dbReference>
<dbReference type="PANTHER" id="PTHR16260">
    <property type="entry name" value="SIMILAR TO 1700123O20RIK PROTEIN"/>
    <property type="match status" value="1"/>
</dbReference>
<protein>
    <submittedName>
        <fullName evidence="1">Uncharacterized protein</fullName>
    </submittedName>
</protein>
<dbReference type="Pfam" id="PF14969">
    <property type="entry name" value="DUF4508"/>
    <property type="match status" value="1"/>
</dbReference>